<evidence type="ECO:0000313" key="1">
    <source>
        <dbReference type="EMBL" id="JAD58214.1"/>
    </source>
</evidence>
<protein>
    <submittedName>
        <fullName evidence="1">Uncharacterized protein</fullName>
    </submittedName>
</protein>
<dbReference type="AlphaFoldDB" id="A0A0A9B2K3"/>
<name>A0A0A9B2K3_ARUDO</name>
<reference evidence="1" key="1">
    <citation type="submission" date="2014-09" db="EMBL/GenBank/DDBJ databases">
        <authorList>
            <person name="Magalhaes I.L.F."/>
            <person name="Oliveira U."/>
            <person name="Santos F.R."/>
            <person name="Vidigal T.H.D.A."/>
            <person name="Brescovit A.D."/>
            <person name="Santos A.J."/>
        </authorList>
    </citation>
    <scope>NUCLEOTIDE SEQUENCE</scope>
    <source>
        <tissue evidence="1">Shoot tissue taken approximately 20 cm above the soil surface</tissue>
    </source>
</reference>
<organism evidence="1">
    <name type="scientific">Arundo donax</name>
    <name type="common">Giant reed</name>
    <name type="synonym">Donax arundinaceus</name>
    <dbReference type="NCBI Taxonomy" id="35708"/>
    <lineage>
        <taxon>Eukaryota</taxon>
        <taxon>Viridiplantae</taxon>
        <taxon>Streptophyta</taxon>
        <taxon>Embryophyta</taxon>
        <taxon>Tracheophyta</taxon>
        <taxon>Spermatophyta</taxon>
        <taxon>Magnoliopsida</taxon>
        <taxon>Liliopsida</taxon>
        <taxon>Poales</taxon>
        <taxon>Poaceae</taxon>
        <taxon>PACMAD clade</taxon>
        <taxon>Arundinoideae</taxon>
        <taxon>Arundineae</taxon>
        <taxon>Arundo</taxon>
    </lineage>
</organism>
<accession>A0A0A9B2K3</accession>
<proteinExistence type="predicted"/>
<dbReference type="EMBL" id="GBRH01239681">
    <property type="protein sequence ID" value="JAD58214.1"/>
    <property type="molecule type" value="Transcribed_RNA"/>
</dbReference>
<reference evidence="1" key="2">
    <citation type="journal article" date="2015" name="Data Brief">
        <title>Shoot transcriptome of the giant reed, Arundo donax.</title>
        <authorList>
            <person name="Barrero R.A."/>
            <person name="Guerrero F.D."/>
            <person name="Moolhuijzen P."/>
            <person name="Goolsby J.A."/>
            <person name="Tidwell J."/>
            <person name="Bellgard S.E."/>
            <person name="Bellgard M.I."/>
        </authorList>
    </citation>
    <scope>NUCLEOTIDE SEQUENCE</scope>
    <source>
        <tissue evidence="1">Shoot tissue taken approximately 20 cm above the soil surface</tissue>
    </source>
</reference>
<sequence length="27" mass="3063">MIWDNEFVGGKCTCNGDFRQANRTNVS</sequence>